<feature type="transmembrane region" description="Helical" evidence="2">
    <location>
        <begin position="62"/>
        <end position="82"/>
    </location>
</feature>
<reference evidence="4" key="1">
    <citation type="submission" date="2023-07" db="EMBL/GenBank/DDBJ databases">
        <title>Novel species in the genus Lipingzhangella isolated from Sambhar Salt Lake.</title>
        <authorList>
            <person name="Jiya N."/>
            <person name="Kajale S."/>
            <person name="Sharma A."/>
        </authorList>
    </citation>
    <scope>NUCLEOTIDE SEQUENCE [LARGE SCALE GENOMIC DNA]</scope>
    <source>
        <strain evidence="4">LS1_29</strain>
    </source>
</reference>
<proteinExistence type="predicted"/>
<feature type="transmembrane region" description="Helical" evidence="2">
    <location>
        <begin position="36"/>
        <end position="56"/>
    </location>
</feature>
<dbReference type="RefSeq" id="WP_310911933.1">
    <property type="nucleotide sequence ID" value="NZ_JAVLVT010000003.1"/>
</dbReference>
<keyword evidence="4" id="KW-1185">Reference proteome</keyword>
<name>A0ABU2H556_9ACTN</name>
<evidence type="ECO:0000256" key="2">
    <source>
        <dbReference type="SAM" id="Phobius"/>
    </source>
</evidence>
<keyword evidence="2" id="KW-0472">Membrane</keyword>
<gene>
    <name evidence="3" type="ORF">RIF23_08960</name>
</gene>
<protein>
    <submittedName>
        <fullName evidence="3">Uncharacterized protein</fullName>
    </submittedName>
</protein>
<evidence type="ECO:0000313" key="3">
    <source>
        <dbReference type="EMBL" id="MDS1270423.1"/>
    </source>
</evidence>
<accession>A0ABU2H556</accession>
<dbReference type="Proteomes" id="UP001250214">
    <property type="component" value="Unassembled WGS sequence"/>
</dbReference>
<keyword evidence="2" id="KW-1133">Transmembrane helix</keyword>
<keyword evidence="2" id="KW-0812">Transmembrane</keyword>
<dbReference type="EMBL" id="JAVLVT010000003">
    <property type="protein sequence ID" value="MDS1270423.1"/>
    <property type="molecule type" value="Genomic_DNA"/>
</dbReference>
<evidence type="ECO:0000256" key="1">
    <source>
        <dbReference type="SAM" id="MobiDB-lite"/>
    </source>
</evidence>
<comment type="caution">
    <text evidence="3">The sequence shown here is derived from an EMBL/GenBank/DDBJ whole genome shotgun (WGS) entry which is preliminary data.</text>
</comment>
<organism evidence="3 4">
    <name type="scientific">Lipingzhangella rawalii</name>
    <dbReference type="NCBI Taxonomy" id="2055835"/>
    <lineage>
        <taxon>Bacteria</taxon>
        <taxon>Bacillati</taxon>
        <taxon>Actinomycetota</taxon>
        <taxon>Actinomycetes</taxon>
        <taxon>Streptosporangiales</taxon>
        <taxon>Nocardiopsidaceae</taxon>
        <taxon>Lipingzhangella</taxon>
    </lineage>
</organism>
<evidence type="ECO:0000313" key="4">
    <source>
        <dbReference type="Proteomes" id="UP001250214"/>
    </source>
</evidence>
<feature type="region of interest" description="Disordered" evidence="1">
    <location>
        <begin position="92"/>
        <end position="116"/>
    </location>
</feature>
<sequence length="116" mass="12309">MSEQPIHTVMHRILGHQREGGTWAPTAHHRGRASSWMAVGLACAGFVAIGVSMVAWPSGMLLAAGLVLIVAGGVVGALSDIFTDVVLDTPRAESEEPHSTPLHRIKATPGEVERQR</sequence>